<dbReference type="InterPro" id="IPR050465">
    <property type="entry name" value="UPF0194_transport"/>
</dbReference>
<organism evidence="5 6">
    <name type="scientific">Roseinatronobacter bogoriensis subsp. barguzinensis</name>
    <dbReference type="NCBI Taxonomy" id="441209"/>
    <lineage>
        <taxon>Bacteria</taxon>
        <taxon>Pseudomonadati</taxon>
        <taxon>Pseudomonadota</taxon>
        <taxon>Alphaproteobacteria</taxon>
        <taxon>Rhodobacterales</taxon>
        <taxon>Paracoccaceae</taxon>
        <taxon>Roseinatronobacter</taxon>
    </lineage>
</organism>
<dbReference type="Gene3D" id="2.40.30.170">
    <property type="match status" value="1"/>
</dbReference>
<feature type="coiled-coil region" evidence="3">
    <location>
        <begin position="101"/>
        <end position="128"/>
    </location>
</feature>
<dbReference type="KEGG" id="rbg:BG454_13100"/>
<dbReference type="Pfam" id="PF25989">
    <property type="entry name" value="YknX_C"/>
    <property type="match status" value="1"/>
</dbReference>
<evidence type="ECO:0000256" key="2">
    <source>
        <dbReference type="ARBA" id="ARBA00023054"/>
    </source>
</evidence>
<proteinExistence type="predicted"/>
<dbReference type="AlphaFoldDB" id="A0A2K8KFV2"/>
<keyword evidence="2 3" id="KW-0175">Coiled coil</keyword>
<evidence type="ECO:0000313" key="5">
    <source>
        <dbReference type="EMBL" id="ATX66635.1"/>
    </source>
</evidence>
<dbReference type="Gene3D" id="1.10.287.470">
    <property type="entry name" value="Helix hairpin bin"/>
    <property type="match status" value="1"/>
</dbReference>
<dbReference type="EMBL" id="CP024899">
    <property type="protein sequence ID" value="ATX66635.1"/>
    <property type="molecule type" value="Genomic_DNA"/>
</dbReference>
<comment type="subcellular location">
    <subcellularLocation>
        <location evidence="1">Cell envelope</location>
    </subcellularLocation>
</comment>
<dbReference type="PANTHER" id="PTHR32347">
    <property type="entry name" value="EFFLUX SYSTEM COMPONENT YKNX-RELATED"/>
    <property type="match status" value="1"/>
</dbReference>
<dbReference type="InterPro" id="IPR058637">
    <property type="entry name" value="YknX-like_C"/>
</dbReference>
<evidence type="ECO:0000259" key="4">
    <source>
        <dbReference type="Pfam" id="PF25989"/>
    </source>
</evidence>
<dbReference type="Gene3D" id="2.40.50.100">
    <property type="match status" value="1"/>
</dbReference>
<dbReference type="GO" id="GO:0030313">
    <property type="term" value="C:cell envelope"/>
    <property type="evidence" value="ECO:0007669"/>
    <property type="project" value="UniProtKB-SubCell"/>
</dbReference>
<keyword evidence="6" id="KW-1185">Reference proteome</keyword>
<name>A0A2K8KFV2_9RHOB</name>
<dbReference type="Gene3D" id="2.40.420.20">
    <property type="match status" value="1"/>
</dbReference>
<dbReference type="PANTHER" id="PTHR32347:SF29">
    <property type="entry name" value="UPF0194 MEMBRANE PROTEIN YBHG"/>
    <property type="match status" value="1"/>
</dbReference>
<dbReference type="STRING" id="441209.GCA_001870665_02402"/>
<sequence>MGIMRKLIIGMVGFAALGALVWAFWPQPQQVDLDIVTRGPMQGTIEAQGVTRVRAPYTITAPITGNVTRSPVEVGDHVVADESLVAIMLPADPTLMDARSRAQAEAAVAEAQAAVALAESNLRQAESGLAHAATQLERGRALAARGTIAQRMLEDIEAAYETAVQAQASAQSQLELNHATLERAQAQLMGPQSALGDAILPGECCLRILAPQTGIVLSVTDQSARLVQAGTPLLTIGNLEEMEIVLDLLSTDAVQVPPYADAVIERWGGTGTLEARLRRIEPAAFTRVSALGIEEQRVRARLDLLSPPEMRAGLGEGFRVHVRLTLWQEEDLLRVPQAALFRDGDEWAVFVEDAGKARQATVTLGRFSDGQAEVLDGLAEGTRVILYPSSDLSDGIAVTQRAP</sequence>
<evidence type="ECO:0000313" key="6">
    <source>
        <dbReference type="Proteomes" id="UP000228948"/>
    </source>
</evidence>
<reference evidence="5 6" key="1">
    <citation type="submission" date="2017-11" db="EMBL/GenBank/DDBJ databases">
        <title>Revised Sequence and Annotation of the Rhodobaca barguzinensis strain alga05 Genome.</title>
        <authorList>
            <person name="Kopejtka K."/>
            <person name="Tomasch J.M."/>
            <person name="Bunk B."/>
            <person name="Koblizek M."/>
        </authorList>
    </citation>
    <scope>NUCLEOTIDE SEQUENCE [LARGE SCALE GENOMIC DNA]</scope>
    <source>
        <strain evidence="6">alga05</strain>
    </source>
</reference>
<accession>A0A2K8KFV2</accession>
<feature type="domain" description="YknX-like C-terminal permuted SH3-like" evidence="4">
    <location>
        <begin position="333"/>
        <end position="399"/>
    </location>
</feature>
<gene>
    <name evidence="5" type="ORF">BG454_13100</name>
</gene>
<evidence type="ECO:0000256" key="3">
    <source>
        <dbReference type="SAM" id="Coils"/>
    </source>
</evidence>
<dbReference type="Proteomes" id="UP000228948">
    <property type="component" value="Chromosome"/>
</dbReference>
<dbReference type="OrthoDB" id="9791520at2"/>
<evidence type="ECO:0000256" key="1">
    <source>
        <dbReference type="ARBA" id="ARBA00004196"/>
    </source>
</evidence>
<protein>
    <submittedName>
        <fullName evidence="5">RND transporter</fullName>
    </submittedName>
</protein>